<name>A0A059D6X7_EUCGR</name>
<dbReference type="CDD" id="cd19124">
    <property type="entry name" value="AKR_AKR4A_4B"/>
    <property type="match status" value="1"/>
</dbReference>
<evidence type="ECO:0000259" key="3">
    <source>
        <dbReference type="Pfam" id="PF00248"/>
    </source>
</evidence>
<dbReference type="Gramene" id="KCW85940">
    <property type="protein sequence ID" value="KCW85940"/>
    <property type="gene ID" value="EUGRSUZ_B02646"/>
</dbReference>
<protein>
    <recommendedName>
        <fullName evidence="3">NADP-dependent oxidoreductase domain-containing protein</fullName>
    </recommendedName>
</protein>
<dbReference type="Pfam" id="PF00248">
    <property type="entry name" value="Aldo_ket_red"/>
    <property type="match status" value="1"/>
</dbReference>
<dbReference type="PROSITE" id="PS00798">
    <property type="entry name" value="ALDOKETO_REDUCTASE_1"/>
    <property type="match status" value="1"/>
</dbReference>
<sequence length="379" mass="42839">MAITLREVKGLFVSNPNAHETKQLPSFDLELRVDVSLPQDRFIPIVRSGLYYKKVRPNMANVTIPETTLNTSGKPIPLLGFGTAEFPFGSSDNVKEHLLQAIQLGYRHFDSASIYLSEQPLGEAMADALEVGLLNSRDELFITTKLWCSDAHGDRVVPALQRSLKNLRLEYVDLYLVHFPLSSKPGECEIPVKEDLLQFDYEGVWKAMEECQKQGLAKNIGVSNFSSKKLEKLLSIAEIAPAVNQVEMNPLWQQQKLREFCKEKGIHITAYSPLGAKGTLWGTNRVMEAEVLQEIGKAKGRTLAQVCLRWAYEQGVSVLVKSFNKERMKENLDIFDWSLSLEELNKISQISQKKGYAGLQFVSPNGPYRSPEEFWDEEI</sequence>
<dbReference type="Gene3D" id="3.20.20.100">
    <property type="entry name" value="NADP-dependent oxidoreductase domain"/>
    <property type="match status" value="1"/>
</dbReference>
<dbReference type="SUPFAM" id="SSF51430">
    <property type="entry name" value="NAD(P)-linked oxidoreductase"/>
    <property type="match status" value="1"/>
</dbReference>
<evidence type="ECO:0000256" key="1">
    <source>
        <dbReference type="ARBA" id="ARBA00004721"/>
    </source>
</evidence>
<dbReference type="InterPro" id="IPR036812">
    <property type="entry name" value="NAD(P)_OxRdtase_dom_sf"/>
</dbReference>
<dbReference type="GO" id="GO:0004032">
    <property type="term" value="F:aldose reductase (NADPH) activity"/>
    <property type="evidence" value="ECO:0000318"/>
    <property type="project" value="GO_Central"/>
</dbReference>
<feature type="domain" description="NADP-dependent oxidoreductase" evidence="3">
    <location>
        <begin position="79"/>
        <end position="351"/>
    </location>
</feature>
<accession>A0A059D6X7</accession>
<dbReference type="PANTHER" id="PTHR11732">
    <property type="entry name" value="ALDO/KETO REDUCTASE"/>
    <property type="match status" value="1"/>
</dbReference>
<dbReference type="FunFam" id="3.20.20.100:FF:000014">
    <property type="entry name" value="NAD(P)-linked oxidoreductase superfamily protein"/>
    <property type="match status" value="1"/>
</dbReference>
<dbReference type="eggNOG" id="KOG1577">
    <property type="taxonomic scope" value="Eukaryota"/>
</dbReference>
<keyword evidence="2" id="KW-0560">Oxidoreductase</keyword>
<dbReference type="InterPro" id="IPR020471">
    <property type="entry name" value="AKR"/>
</dbReference>
<evidence type="ECO:0000256" key="2">
    <source>
        <dbReference type="ARBA" id="ARBA00023002"/>
    </source>
</evidence>
<dbReference type="PRINTS" id="PR00069">
    <property type="entry name" value="ALDKETRDTASE"/>
</dbReference>
<dbReference type="PROSITE" id="PS00063">
    <property type="entry name" value="ALDOKETO_REDUCTASE_3"/>
    <property type="match status" value="1"/>
</dbReference>
<organism evidence="4">
    <name type="scientific">Eucalyptus grandis</name>
    <name type="common">Flooded gum</name>
    <dbReference type="NCBI Taxonomy" id="71139"/>
    <lineage>
        <taxon>Eukaryota</taxon>
        <taxon>Viridiplantae</taxon>
        <taxon>Streptophyta</taxon>
        <taxon>Embryophyta</taxon>
        <taxon>Tracheophyta</taxon>
        <taxon>Spermatophyta</taxon>
        <taxon>Magnoliopsida</taxon>
        <taxon>eudicotyledons</taxon>
        <taxon>Gunneridae</taxon>
        <taxon>Pentapetalae</taxon>
        <taxon>rosids</taxon>
        <taxon>malvids</taxon>
        <taxon>Myrtales</taxon>
        <taxon>Myrtaceae</taxon>
        <taxon>Myrtoideae</taxon>
        <taxon>Eucalypteae</taxon>
        <taxon>Eucalyptus</taxon>
    </lineage>
</organism>
<dbReference type="GO" id="GO:0005829">
    <property type="term" value="C:cytosol"/>
    <property type="evidence" value="ECO:0000318"/>
    <property type="project" value="GO_Central"/>
</dbReference>
<dbReference type="InParanoid" id="A0A059D6X7"/>
<dbReference type="InterPro" id="IPR023210">
    <property type="entry name" value="NADP_OxRdtase_dom"/>
</dbReference>
<evidence type="ECO:0000313" key="4">
    <source>
        <dbReference type="EMBL" id="KCW85940.1"/>
    </source>
</evidence>
<gene>
    <name evidence="4" type="ORF">EUGRSUZ_B02646</name>
</gene>
<dbReference type="EMBL" id="KK198754">
    <property type="protein sequence ID" value="KCW85940.1"/>
    <property type="molecule type" value="Genomic_DNA"/>
</dbReference>
<dbReference type="OMA" id="RCIPDIN"/>
<comment type="pathway">
    <text evidence="1">Secondary metabolite biosynthesis; terpenoid biosynthesis.</text>
</comment>
<dbReference type="PROSITE" id="PS00062">
    <property type="entry name" value="ALDOKETO_REDUCTASE_2"/>
    <property type="match status" value="1"/>
</dbReference>
<dbReference type="InterPro" id="IPR018170">
    <property type="entry name" value="Aldo/ket_reductase_CS"/>
</dbReference>
<reference evidence="4" key="1">
    <citation type="submission" date="2013-07" db="EMBL/GenBank/DDBJ databases">
        <title>The genome of Eucalyptus grandis.</title>
        <authorList>
            <person name="Schmutz J."/>
            <person name="Hayes R."/>
            <person name="Myburg A."/>
            <person name="Tuskan G."/>
            <person name="Grattapaglia D."/>
            <person name="Rokhsar D.S."/>
        </authorList>
    </citation>
    <scope>NUCLEOTIDE SEQUENCE</scope>
    <source>
        <tissue evidence="4">Leaf extractions</tissue>
    </source>
</reference>
<dbReference type="InterPro" id="IPR044497">
    <property type="entry name" value="AKR4A/B"/>
</dbReference>
<dbReference type="AlphaFoldDB" id="A0A059D6X7"/>
<dbReference type="GO" id="GO:0044550">
    <property type="term" value="P:secondary metabolite biosynthetic process"/>
    <property type="evidence" value="ECO:0007669"/>
    <property type="project" value="UniProtKB-ARBA"/>
</dbReference>
<proteinExistence type="predicted"/>